<keyword evidence="6" id="KW-1015">Disulfide bond</keyword>
<dbReference type="InterPro" id="IPR002075">
    <property type="entry name" value="NTF2_dom"/>
</dbReference>
<dbReference type="Proteomes" id="UP001497472">
    <property type="component" value="Unassembled WGS sequence"/>
</dbReference>
<keyword evidence="4" id="KW-0106">Calcium</keyword>
<dbReference type="InterPro" id="IPR012677">
    <property type="entry name" value="Nucleotide-bd_a/b_plait_sf"/>
</dbReference>
<evidence type="ECO:0000313" key="13">
    <source>
        <dbReference type="EMBL" id="CAK1543730.1"/>
    </source>
</evidence>
<dbReference type="InterPro" id="IPR001999">
    <property type="entry name" value="Osteonectin_CS"/>
</dbReference>
<dbReference type="PANTHER" id="PTHR10693:SF20">
    <property type="entry name" value="AT27578P"/>
    <property type="match status" value="1"/>
</dbReference>
<keyword evidence="7" id="KW-0325">Glycoprotein</keyword>
<dbReference type="Gene3D" id="3.10.450.50">
    <property type="match status" value="1"/>
</dbReference>
<evidence type="ECO:0000256" key="7">
    <source>
        <dbReference type="ARBA" id="ARBA00023180"/>
    </source>
</evidence>
<proteinExistence type="predicted"/>
<dbReference type="Pfam" id="PF00076">
    <property type="entry name" value="RRM_1"/>
    <property type="match status" value="1"/>
</dbReference>
<feature type="compositionally biased region" description="Pro residues" evidence="9">
    <location>
        <begin position="180"/>
        <end position="217"/>
    </location>
</feature>
<dbReference type="CDD" id="cd00780">
    <property type="entry name" value="NTF2"/>
    <property type="match status" value="1"/>
</dbReference>
<evidence type="ECO:0000259" key="12">
    <source>
        <dbReference type="PROSITE" id="PS50177"/>
    </source>
</evidence>
<keyword evidence="10" id="KW-0812">Transmembrane</keyword>
<evidence type="ECO:0000256" key="4">
    <source>
        <dbReference type="ARBA" id="ARBA00022837"/>
    </source>
</evidence>
<dbReference type="Gene3D" id="3.30.70.330">
    <property type="match status" value="1"/>
</dbReference>
<feature type="compositionally biased region" description="Basic and acidic residues" evidence="9">
    <location>
        <begin position="347"/>
        <end position="372"/>
    </location>
</feature>
<dbReference type="Pfam" id="PF02136">
    <property type="entry name" value="NTF2"/>
    <property type="match status" value="1"/>
</dbReference>
<protein>
    <submittedName>
        <fullName evidence="13">Uncharacterized protein</fullName>
    </submittedName>
</protein>
<feature type="transmembrane region" description="Helical" evidence="10">
    <location>
        <begin position="540"/>
        <end position="563"/>
    </location>
</feature>
<dbReference type="GO" id="GO:0005829">
    <property type="term" value="C:cytosol"/>
    <property type="evidence" value="ECO:0007669"/>
    <property type="project" value="TreeGrafter"/>
</dbReference>
<dbReference type="InterPro" id="IPR035979">
    <property type="entry name" value="RBD_domain_sf"/>
</dbReference>
<sequence length="865" mass="97346">MNRLYIFDAYNLLSEVQSAELQRRGSVGREFVRQYYTLLNKAPAHLHRFYNNYSSFVHGGLDAPNRETLPVVGQKQIHNRIQQLNFRDCHAKISQVDAQATLGNGVVVQVTGELSNGGAPMRRFTQTFVLAAQSPKKYYVHNDIFRYQDIVFSDEEGEGSGRSEGEDEEVNSGGYFPGPGAFPPAPFPAPPQPPHAPLLSPPHAQPMPQAVPAPAPAQAPVGHLNGHPQHEDATRHLVSALQGATVSGGPQAPEESVEAAAEPQPQPEPEPEREPSPPPPVSHAAPEPKTYANLLKSGSGTRTSPPAGAPAPAAPPLAHHHVPSNQQPQEQRTRPPRSHPPTGVGAESRDSREREVRDGRETREGREARRYSDSQQLFLGNLPHSATEEELRALFARFGPVAELRVHGKPAAPGAPRHPNYGFITYETAQAAAECLAAAPLFYPPEGGDGIERVKLNVEEKKTRGRDQPRRRPLSSHRTFQRQPYRLKRERARPSSEPRVRSEILLRSLKSREPALRMQLKPNGSPDEATRRAGRTRLRYIIYGIAMKGSLLLLTLLVAAICSTEAVRRRHRRLRTTSTTEPAMLAAARLFPPALHADDAEAERIELAMAEKLDERRFQESEKARVNEILNGDSEEDAGNEVFMDDPCLKVHCSAGRVCEIDEHGDAVCNCIKECPYETDSRRKVCTQNNETWSSDCEVYRQRCLCLDNSELCRGPEYHHVQIEYYGACREMPDCTDSEMADFPRRMRDWLFNIMRDMAERRELTPHYLRMEREAESNLTRRWTNAAIWKWCDLDTHDNDRFVSRHELFPIRAPLMALEHCIAPFLDLCDEDNDHRITLAEWGKCLQLDEYELEDRCDELSDDAL</sequence>
<dbReference type="PROSITE" id="PS50102">
    <property type="entry name" value="RRM"/>
    <property type="match status" value="1"/>
</dbReference>
<evidence type="ECO:0000256" key="3">
    <source>
        <dbReference type="ARBA" id="ARBA00022525"/>
    </source>
</evidence>
<dbReference type="GO" id="GO:1990904">
    <property type="term" value="C:ribonucleoprotein complex"/>
    <property type="evidence" value="ECO:0007669"/>
    <property type="project" value="TreeGrafter"/>
</dbReference>
<accession>A0AAV1J6Z8</accession>
<dbReference type="FunFam" id="3.10.450.50:FF:000010">
    <property type="entry name" value="Ras GTPase-activating protein-binding protein"/>
    <property type="match status" value="1"/>
</dbReference>
<organism evidence="13 14">
    <name type="scientific">Leptosia nina</name>
    <dbReference type="NCBI Taxonomy" id="320188"/>
    <lineage>
        <taxon>Eukaryota</taxon>
        <taxon>Metazoa</taxon>
        <taxon>Ecdysozoa</taxon>
        <taxon>Arthropoda</taxon>
        <taxon>Hexapoda</taxon>
        <taxon>Insecta</taxon>
        <taxon>Pterygota</taxon>
        <taxon>Neoptera</taxon>
        <taxon>Endopterygota</taxon>
        <taxon>Lepidoptera</taxon>
        <taxon>Glossata</taxon>
        <taxon>Ditrysia</taxon>
        <taxon>Papilionoidea</taxon>
        <taxon>Pieridae</taxon>
        <taxon>Pierinae</taxon>
        <taxon>Leptosia</taxon>
    </lineage>
</organism>
<evidence type="ECO:0000256" key="9">
    <source>
        <dbReference type="SAM" id="MobiDB-lite"/>
    </source>
</evidence>
<feature type="compositionally biased region" description="Basic and acidic residues" evidence="9">
    <location>
        <begin position="458"/>
        <end position="470"/>
    </location>
</feature>
<dbReference type="GO" id="GO:0010494">
    <property type="term" value="C:cytoplasmic stress granule"/>
    <property type="evidence" value="ECO:0007669"/>
    <property type="project" value="UniProtKB-SubCell"/>
</dbReference>
<evidence type="ECO:0000256" key="8">
    <source>
        <dbReference type="PROSITE-ProRule" id="PRU00176"/>
    </source>
</evidence>
<dbReference type="InterPro" id="IPR011992">
    <property type="entry name" value="EF-hand-dom_pair"/>
</dbReference>
<feature type="compositionally biased region" description="Low complexity" evidence="9">
    <location>
        <begin position="250"/>
        <end position="263"/>
    </location>
</feature>
<feature type="domain" description="NTF2" evidence="12">
    <location>
        <begin position="27"/>
        <end position="147"/>
    </location>
</feature>
<dbReference type="InterPro" id="IPR032710">
    <property type="entry name" value="NTF2-like_dom_sf"/>
</dbReference>
<feature type="domain" description="RRM" evidence="11">
    <location>
        <begin position="375"/>
        <end position="463"/>
    </location>
</feature>
<comment type="caution">
    <text evidence="13">The sequence shown here is derived from an EMBL/GenBank/DDBJ whole genome shotgun (WGS) entry which is preliminary data.</text>
</comment>
<gene>
    <name evidence="13" type="ORF">LNINA_LOCUS3527</name>
</gene>
<dbReference type="SMART" id="SM00360">
    <property type="entry name" value="RRM"/>
    <property type="match status" value="1"/>
</dbReference>
<keyword evidence="10" id="KW-1133">Transmembrane helix</keyword>
<dbReference type="GO" id="GO:0003729">
    <property type="term" value="F:mRNA binding"/>
    <property type="evidence" value="ECO:0007669"/>
    <property type="project" value="TreeGrafter"/>
</dbReference>
<evidence type="ECO:0000313" key="14">
    <source>
        <dbReference type="Proteomes" id="UP001497472"/>
    </source>
</evidence>
<dbReference type="SUPFAM" id="SSF54928">
    <property type="entry name" value="RNA-binding domain, RBD"/>
    <property type="match status" value="1"/>
</dbReference>
<dbReference type="PROSITE" id="PS00018">
    <property type="entry name" value="EF_HAND_1"/>
    <property type="match status" value="1"/>
</dbReference>
<feature type="region of interest" description="Disordered" evidence="9">
    <location>
        <begin position="458"/>
        <end position="504"/>
    </location>
</feature>
<dbReference type="InterPro" id="IPR019577">
    <property type="entry name" value="SPARC/Testican_Ca-bd-dom"/>
</dbReference>
<comment type="subcellular location">
    <subcellularLocation>
        <location evidence="1">Cytoplasm</location>
        <location evidence="1">Stress granule</location>
    </subcellularLocation>
    <subcellularLocation>
        <location evidence="2">Secreted</location>
    </subcellularLocation>
</comment>
<evidence type="ECO:0000256" key="5">
    <source>
        <dbReference type="ARBA" id="ARBA00022884"/>
    </source>
</evidence>
<dbReference type="Gene3D" id="3.30.60.30">
    <property type="match status" value="1"/>
</dbReference>
<dbReference type="InterPro" id="IPR037641">
    <property type="entry name" value="SPARC_FS"/>
</dbReference>
<keyword evidence="5 8" id="KW-0694">RNA-binding</keyword>
<feature type="compositionally biased region" description="Basic and acidic residues" evidence="9">
    <location>
        <begin position="492"/>
        <end position="504"/>
    </location>
</feature>
<evidence type="ECO:0000256" key="1">
    <source>
        <dbReference type="ARBA" id="ARBA00004210"/>
    </source>
</evidence>
<keyword evidence="14" id="KW-1185">Reference proteome</keyword>
<dbReference type="SUPFAM" id="SSF47473">
    <property type="entry name" value="EF-hand"/>
    <property type="match status" value="1"/>
</dbReference>
<dbReference type="CDD" id="cd01328">
    <property type="entry name" value="FSL_SPARC"/>
    <property type="match status" value="1"/>
</dbReference>
<dbReference type="PANTHER" id="PTHR10693">
    <property type="entry name" value="RAS GTPASE-ACTIVATING PROTEIN-BINDING PROTEIN"/>
    <property type="match status" value="1"/>
</dbReference>
<evidence type="ECO:0000256" key="10">
    <source>
        <dbReference type="SAM" id="Phobius"/>
    </source>
</evidence>
<dbReference type="GO" id="GO:0005615">
    <property type="term" value="C:extracellular space"/>
    <property type="evidence" value="ECO:0007669"/>
    <property type="project" value="InterPro"/>
</dbReference>
<dbReference type="InterPro" id="IPR018222">
    <property type="entry name" value="Nuclear_transport_factor_2_euk"/>
</dbReference>
<dbReference type="Gene3D" id="1.10.238.10">
    <property type="entry name" value="EF-hand"/>
    <property type="match status" value="1"/>
</dbReference>
<dbReference type="CDD" id="cd16231">
    <property type="entry name" value="EFh_SPARC_like"/>
    <property type="match status" value="1"/>
</dbReference>
<dbReference type="GO" id="GO:0005509">
    <property type="term" value="F:calcium ion binding"/>
    <property type="evidence" value="ECO:0007669"/>
    <property type="project" value="InterPro"/>
</dbReference>
<feature type="region of interest" description="Disordered" evidence="9">
    <location>
        <begin position="241"/>
        <end position="372"/>
    </location>
</feature>
<feature type="region of interest" description="Disordered" evidence="9">
    <location>
        <begin position="155"/>
        <end position="229"/>
    </location>
</feature>
<name>A0AAV1J6Z8_9NEOP</name>
<dbReference type="InterPro" id="IPR000504">
    <property type="entry name" value="RRM_dom"/>
</dbReference>
<keyword evidence="3" id="KW-0964">Secreted</keyword>
<evidence type="ECO:0000256" key="2">
    <source>
        <dbReference type="ARBA" id="ARBA00004613"/>
    </source>
</evidence>
<dbReference type="PROSITE" id="PS00613">
    <property type="entry name" value="OSTEONECTIN_2"/>
    <property type="match status" value="1"/>
</dbReference>
<reference evidence="13 14" key="1">
    <citation type="submission" date="2023-11" db="EMBL/GenBank/DDBJ databases">
        <authorList>
            <person name="Okamura Y."/>
        </authorList>
    </citation>
    <scope>NUCLEOTIDE SEQUENCE [LARGE SCALE GENOMIC DNA]</scope>
</reference>
<dbReference type="AlphaFoldDB" id="A0AAV1J6Z8"/>
<evidence type="ECO:0000256" key="6">
    <source>
        <dbReference type="ARBA" id="ARBA00023157"/>
    </source>
</evidence>
<dbReference type="InterPro" id="IPR039539">
    <property type="entry name" value="Ras_GTPase_bind_prot"/>
</dbReference>
<evidence type="ECO:0000259" key="11">
    <source>
        <dbReference type="PROSITE" id="PS50102"/>
    </source>
</evidence>
<keyword evidence="10" id="KW-0472">Membrane</keyword>
<dbReference type="FunFam" id="1.10.238.10:FF:000234">
    <property type="entry name" value="Protein BM-40"/>
    <property type="match status" value="1"/>
</dbReference>
<dbReference type="EMBL" id="CAVLEF010000005">
    <property type="protein sequence ID" value="CAK1543730.1"/>
    <property type="molecule type" value="Genomic_DNA"/>
</dbReference>
<dbReference type="InterPro" id="IPR018247">
    <property type="entry name" value="EF_Hand_1_Ca_BS"/>
</dbReference>
<dbReference type="SUPFAM" id="SSF54427">
    <property type="entry name" value="NTF2-like"/>
    <property type="match status" value="1"/>
</dbReference>
<dbReference type="PROSITE" id="PS50177">
    <property type="entry name" value="NTF2_DOMAIN"/>
    <property type="match status" value="1"/>
</dbReference>
<dbReference type="Pfam" id="PF10591">
    <property type="entry name" value="SPARC_Ca_bdg"/>
    <property type="match status" value="1"/>
</dbReference>